<dbReference type="Pfam" id="PF00172">
    <property type="entry name" value="Zn_clus"/>
    <property type="match status" value="1"/>
</dbReference>
<dbReference type="SUPFAM" id="SSF57701">
    <property type="entry name" value="Zn2/Cys6 DNA-binding domain"/>
    <property type="match status" value="1"/>
</dbReference>
<dbReference type="Gene3D" id="4.10.240.10">
    <property type="entry name" value="Zn(2)-C6 fungal-type DNA-binding domain"/>
    <property type="match status" value="1"/>
</dbReference>
<dbReference type="InterPro" id="IPR036864">
    <property type="entry name" value="Zn2-C6_fun-type_DNA-bd_sf"/>
</dbReference>
<keyword evidence="1" id="KW-0539">Nucleus</keyword>
<dbReference type="GeneID" id="96006975"/>
<evidence type="ECO:0000256" key="1">
    <source>
        <dbReference type="ARBA" id="ARBA00023242"/>
    </source>
</evidence>
<dbReference type="InterPro" id="IPR001138">
    <property type="entry name" value="Zn2Cys6_DnaBD"/>
</dbReference>
<dbReference type="InterPro" id="IPR053175">
    <property type="entry name" value="DHMBA_Reg_Transcription_Factor"/>
</dbReference>
<dbReference type="EMBL" id="JAAQHG020000015">
    <property type="protein sequence ID" value="KAL1586379.1"/>
    <property type="molecule type" value="Genomic_DNA"/>
</dbReference>
<dbReference type="PROSITE" id="PS00463">
    <property type="entry name" value="ZN2_CY6_FUNGAL_1"/>
    <property type="match status" value="1"/>
</dbReference>
<dbReference type="PROSITE" id="PS50048">
    <property type="entry name" value="ZN2_CY6_FUNGAL_2"/>
    <property type="match status" value="1"/>
</dbReference>
<evidence type="ECO:0000313" key="5">
    <source>
        <dbReference type="Proteomes" id="UP000803884"/>
    </source>
</evidence>
<dbReference type="CDD" id="cd00067">
    <property type="entry name" value="GAL4"/>
    <property type="match status" value="1"/>
</dbReference>
<protein>
    <recommendedName>
        <fullName evidence="3">Zn(2)-C6 fungal-type domain-containing protein</fullName>
    </recommendedName>
</protein>
<organism evidence="4 5">
    <name type="scientific">Cladosporium halotolerans</name>
    <dbReference type="NCBI Taxonomy" id="1052096"/>
    <lineage>
        <taxon>Eukaryota</taxon>
        <taxon>Fungi</taxon>
        <taxon>Dikarya</taxon>
        <taxon>Ascomycota</taxon>
        <taxon>Pezizomycotina</taxon>
        <taxon>Dothideomycetes</taxon>
        <taxon>Dothideomycetidae</taxon>
        <taxon>Cladosporiales</taxon>
        <taxon>Cladosporiaceae</taxon>
        <taxon>Cladosporium</taxon>
    </lineage>
</organism>
<dbReference type="InterPro" id="IPR021858">
    <property type="entry name" value="Fun_TF"/>
</dbReference>
<evidence type="ECO:0000256" key="2">
    <source>
        <dbReference type="SAM" id="MobiDB-lite"/>
    </source>
</evidence>
<dbReference type="Pfam" id="PF11951">
    <property type="entry name" value="Fungal_trans_2"/>
    <property type="match status" value="1"/>
</dbReference>
<reference evidence="4 5" key="1">
    <citation type="journal article" date="2020" name="Microbiol. Resour. Announc.">
        <title>Draft Genome Sequence of a Cladosporium Species Isolated from the Mesophotic Ascidian Didemnum maculosum.</title>
        <authorList>
            <person name="Gioti A."/>
            <person name="Siaperas R."/>
            <person name="Nikolaivits E."/>
            <person name="Le Goff G."/>
            <person name="Ouazzani J."/>
            <person name="Kotoulas G."/>
            <person name="Topakas E."/>
        </authorList>
    </citation>
    <scope>NUCLEOTIDE SEQUENCE [LARGE SCALE GENOMIC DNA]</scope>
    <source>
        <strain evidence="4 5">TM138-S3</strain>
    </source>
</reference>
<dbReference type="AlphaFoldDB" id="A0AB34KN18"/>
<dbReference type="GO" id="GO:0008270">
    <property type="term" value="F:zinc ion binding"/>
    <property type="evidence" value="ECO:0007669"/>
    <property type="project" value="InterPro"/>
</dbReference>
<evidence type="ECO:0000259" key="3">
    <source>
        <dbReference type="PROSITE" id="PS50048"/>
    </source>
</evidence>
<sequence length="679" mass="75641">MVYRGKPSAGCENCRKAKKKCTLEQPACSRCVKLNKPCSGYRDTTGLQIQDETLSVTRKAERKKAQQVLPITSHTNFAKSSTATPTPDPTWSTQVPSFQNSQARSERSLIPQSRRQFGKLNLCSGSATPSGTLTPQTCYSDSSSSSEGTVDVYGEFETYFFPLRETSSQSTLGDDAHEYDLYSIPAALGPKPDEIATSYFLNCFTASGHWDYILKYAETPRLDPCLTMAIKACGMAALENVQNVPHGRAWSRSMYMNAITLLNTALRDPERSKTDESLIAVSMLSFFENLVCDSKQSIQSWKAHVAGATQLLKMRGKAQFKSSAGRALFRETRSQILIHCIWDELEPPPFLIEWNVDLQAQDKDPDLIRPADVISDICYDYAKLEHKLKINQISDEQALAEVADIDRRMVQWSIDTVATEERWRYYDLQVDDSPEVWNGMVHAYACLPAPGVWNMCRGVRIMVTRTQELLALRFNPSPAARQSQHSYFRAIRRQLTDEICATIPVSLGHSRPAFSSPCVLITAYNSIWPLFFAGTCVLERIGQSASNGNNAMNASSSAAIAQLAWILGRFDFISQHIGLRWADGVAATLRGDFNLHDTVLPELAAEVQKTSRPPELQRVLEDGTSKPEWIMEVEQSGRGPRVLIEGERALPRGPGGLWDDGQGPKWLGRLAEHDEAHIG</sequence>
<dbReference type="PANTHER" id="PTHR38791">
    <property type="entry name" value="ZN(II)2CYS6 TRANSCRIPTION FACTOR (EUROFUNG)-RELATED-RELATED"/>
    <property type="match status" value="1"/>
</dbReference>
<dbReference type="SMART" id="SM00066">
    <property type="entry name" value="GAL4"/>
    <property type="match status" value="1"/>
</dbReference>
<accession>A0AB34KN18</accession>
<name>A0AB34KN18_9PEZI</name>
<feature type="domain" description="Zn(2)-C6 fungal-type" evidence="3">
    <location>
        <begin position="10"/>
        <end position="39"/>
    </location>
</feature>
<dbReference type="GO" id="GO:0000981">
    <property type="term" value="F:DNA-binding transcription factor activity, RNA polymerase II-specific"/>
    <property type="evidence" value="ECO:0007669"/>
    <property type="project" value="InterPro"/>
</dbReference>
<keyword evidence="5" id="KW-1185">Reference proteome</keyword>
<gene>
    <name evidence="4" type="ORF">WHR41_05532</name>
</gene>
<feature type="region of interest" description="Disordered" evidence="2">
    <location>
        <begin position="70"/>
        <end position="108"/>
    </location>
</feature>
<comment type="caution">
    <text evidence="4">The sequence shown here is derived from an EMBL/GenBank/DDBJ whole genome shotgun (WGS) entry which is preliminary data.</text>
</comment>
<evidence type="ECO:0000313" key="4">
    <source>
        <dbReference type="EMBL" id="KAL1586379.1"/>
    </source>
</evidence>
<dbReference type="Proteomes" id="UP000803884">
    <property type="component" value="Unassembled WGS sequence"/>
</dbReference>
<proteinExistence type="predicted"/>
<dbReference type="RefSeq" id="XP_069229484.1">
    <property type="nucleotide sequence ID" value="XM_069374137.1"/>
</dbReference>
<feature type="compositionally biased region" description="Polar residues" evidence="2">
    <location>
        <begin position="70"/>
        <end position="103"/>
    </location>
</feature>